<feature type="compositionally biased region" description="Polar residues" evidence="7">
    <location>
        <begin position="50"/>
        <end position="68"/>
    </location>
</feature>
<feature type="compositionally biased region" description="Low complexity" evidence="7">
    <location>
        <begin position="465"/>
        <end position="475"/>
    </location>
</feature>
<comment type="similarity">
    <text evidence="2">Belongs to the EXO5 family.</text>
</comment>
<feature type="region of interest" description="Disordered" evidence="7">
    <location>
        <begin position="434"/>
        <end position="485"/>
    </location>
</feature>
<evidence type="ECO:0000256" key="5">
    <source>
        <dbReference type="ARBA" id="ARBA00022722"/>
    </source>
</evidence>
<dbReference type="EMBL" id="CP003007">
    <property type="protein sequence ID" value="AEO60924.1"/>
    <property type="molecule type" value="Genomic_DNA"/>
</dbReference>
<dbReference type="GO" id="GO:0005634">
    <property type="term" value="C:nucleus"/>
    <property type="evidence" value="ECO:0007669"/>
    <property type="project" value="TreeGrafter"/>
</dbReference>
<dbReference type="Proteomes" id="UP000007322">
    <property type="component" value="Chromosome 6"/>
</dbReference>
<protein>
    <recommendedName>
        <fullName evidence="10">Exonuclease V</fullName>
    </recommendedName>
</protein>
<dbReference type="Pfam" id="PF09810">
    <property type="entry name" value="Exo5"/>
    <property type="match status" value="1"/>
</dbReference>
<keyword evidence="9" id="KW-1185">Reference proteome</keyword>
<dbReference type="InterPro" id="IPR019190">
    <property type="entry name" value="EXOV"/>
</dbReference>
<dbReference type="RefSeq" id="XP_003666169.1">
    <property type="nucleotide sequence ID" value="XM_003666121.1"/>
</dbReference>
<sequence length="759" mass="84344">MAGFVSDSGSEYGYDLTASDEERLFAIADRLSGLSPQLRPAPAGPAPQVNHASTTPARNAIASGQCQSAPEPDPDISFAIEETIAAITDDDLSFDISELQDDVDAGRGQGSAHVQGRRRRSRDSTPESSHWKLAPSVSDGHGHLASFISGTKPRSMPTLLPDPEVRYPDLSRALSEVQDAPPLEQAKDEESKDEESVEDNRSPLLRFRTFPMKPFSVSDLAAGSWCELQYFYTLTRLPGGKKTRTTAMKRGTKVHEKLERELFQPVKVEITKKEDNFGLKIWNMIQGLRVLRDQGYTREFEVWGMVEGHLVCGVIDSLGYENPDEELQDEVISSRGSSQTMRNSQPYELSTPGDHEIFITDVKTRNSVTPPPQSQVRVSLIQLFLYHRFMSDMASDRLDYMRVFARFGLNPDEPFSDSFMAQIGAIHDEVFAEEESDVESASNLGHDTDTIDGGDDRGSNSDFVSASSNPSQHSSAEPTTQPTLKYRTLSTLLPLLKRELALTFPRGASDLGKIVAVEYRYRGRDSVPRNQTVIPTTATVDLDGLDPDETDPFPPDADADADAAADAETSRQQQQQQQQQQDQQQQRHRRQQQVPEPERGSVICTHTFFVEPETLDLFLAETMRWWKGERPPRGVPLEEAGFKCRSCEFVDDCEWRRDLDREARRRAAKRRSEREAAARAVGEVGPGGGKEEVKAEMASGIDAGLDGGDVEDGGGAAVTGREERRRRRGRPRKTERRKVEDENTQGMKGGGRPARLSTA</sequence>
<evidence type="ECO:0000256" key="3">
    <source>
        <dbReference type="ARBA" id="ARBA00011245"/>
    </source>
</evidence>
<keyword evidence="6" id="KW-0269">Exonuclease</keyword>
<proteinExistence type="inferred from homology"/>
<reference evidence="8 9" key="1">
    <citation type="journal article" date="2011" name="Nat. Biotechnol.">
        <title>Comparative genomic analysis of the thermophilic biomass-degrading fungi Myceliophthora thermophila and Thielavia terrestris.</title>
        <authorList>
            <person name="Berka R.M."/>
            <person name="Grigoriev I.V."/>
            <person name="Otillar R."/>
            <person name="Salamov A."/>
            <person name="Grimwood J."/>
            <person name="Reid I."/>
            <person name="Ishmael N."/>
            <person name="John T."/>
            <person name="Darmond C."/>
            <person name="Moisan M.-C."/>
            <person name="Henrissat B."/>
            <person name="Coutinho P.M."/>
            <person name="Lombard V."/>
            <person name="Natvig D.O."/>
            <person name="Lindquist E."/>
            <person name="Schmutz J."/>
            <person name="Lucas S."/>
            <person name="Harris P."/>
            <person name="Powlowski J."/>
            <person name="Bellemare A."/>
            <person name="Taylor D."/>
            <person name="Butler G."/>
            <person name="de Vries R.P."/>
            <person name="Allijn I.E."/>
            <person name="van den Brink J."/>
            <person name="Ushinsky S."/>
            <person name="Storms R."/>
            <person name="Powell A.J."/>
            <person name="Paulsen I.T."/>
            <person name="Elbourne L.D.H."/>
            <person name="Baker S.E."/>
            <person name="Magnuson J."/>
            <person name="LaBoissiere S."/>
            <person name="Clutterbuck A.J."/>
            <person name="Martinez D."/>
            <person name="Wogulis M."/>
            <person name="de Leon A.L."/>
            <person name="Rey M.W."/>
            <person name="Tsang A."/>
        </authorList>
    </citation>
    <scope>NUCLEOTIDE SEQUENCE [LARGE SCALE GENOMIC DNA]</scope>
    <source>
        <strain evidence="9">ATCC 42464 / BCRC 31852 / DSM 1799</strain>
    </source>
</reference>
<keyword evidence="4" id="KW-0479">Metal-binding</keyword>
<accession>G2QLU4</accession>
<organism evidence="8 9">
    <name type="scientific">Thermothelomyces thermophilus (strain ATCC 42464 / BCRC 31852 / DSM 1799)</name>
    <name type="common">Sporotrichum thermophile</name>
    <dbReference type="NCBI Taxonomy" id="573729"/>
    <lineage>
        <taxon>Eukaryota</taxon>
        <taxon>Fungi</taxon>
        <taxon>Dikarya</taxon>
        <taxon>Ascomycota</taxon>
        <taxon>Pezizomycotina</taxon>
        <taxon>Sordariomycetes</taxon>
        <taxon>Sordariomycetidae</taxon>
        <taxon>Sordariales</taxon>
        <taxon>Chaetomiaceae</taxon>
        <taxon>Thermothelomyces</taxon>
    </lineage>
</organism>
<dbReference type="GO" id="GO:0051539">
    <property type="term" value="F:4 iron, 4 sulfur cluster binding"/>
    <property type="evidence" value="ECO:0007669"/>
    <property type="project" value="UniProtKB-KW"/>
</dbReference>
<gene>
    <name evidence="8" type="ORF">MYCTH_2310664</name>
</gene>
<dbReference type="VEuPathDB" id="FungiDB:MYCTH_2310664"/>
<feature type="compositionally biased region" description="Polar residues" evidence="7">
    <location>
        <begin position="530"/>
        <end position="539"/>
    </location>
</feature>
<keyword evidence="6" id="KW-0378">Hydrolase</keyword>
<dbReference type="KEGG" id="mtm:MYCTH_2310664"/>
<feature type="region of interest" description="Disordered" evidence="7">
    <location>
        <begin position="668"/>
        <end position="759"/>
    </location>
</feature>
<evidence type="ECO:0000256" key="6">
    <source>
        <dbReference type="ARBA" id="ARBA00022839"/>
    </source>
</evidence>
<keyword evidence="4" id="KW-0411">Iron-sulfur</keyword>
<feature type="compositionally biased region" description="Polar residues" evidence="7">
    <location>
        <begin position="476"/>
        <end position="485"/>
    </location>
</feature>
<dbReference type="eggNOG" id="KOG4760">
    <property type="taxonomic scope" value="Eukaryota"/>
</dbReference>
<keyword evidence="5" id="KW-0540">Nuclease</keyword>
<dbReference type="OMA" id="FRDECEW"/>
<feature type="compositionally biased region" description="Basic and acidic residues" evidence="7">
    <location>
        <begin position="446"/>
        <end position="459"/>
    </location>
</feature>
<comment type="cofactor">
    <cofactor evidence="1">
        <name>[4Fe-4S] cluster</name>
        <dbReference type="ChEBI" id="CHEBI:49883"/>
    </cofactor>
</comment>
<evidence type="ECO:0000256" key="1">
    <source>
        <dbReference type="ARBA" id="ARBA00001966"/>
    </source>
</evidence>
<dbReference type="AlphaFoldDB" id="G2QLU4"/>
<dbReference type="HOGENOM" id="CLU_013225_1_2_1"/>
<feature type="compositionally biased region" description="Acidic residues" evidence="7">
    <location>
        <begin position="543"/>
        <end position="565"/>
    </location>
</feature>
<dbReference type="PANTHER" id="PTHR14464">
    <property type="entry name" value="EXONUCLEASE V"/>
    <property type="match status" value="1"/>
</dbReference>
<evidence type="ECO:0008006" key="10">
    <source>
        <dbReference type="Google" id="ProtNLM"/>
    </source>
</evidence>
<evidence type="ECO:0000256" key="2">
    <source>
        <dbReference type="ARBA" id="ARBA00009797"/>
    </source>
</evidence>
<comment type="subunit">
    <text evidence="3">Monomer.</text>
</comment>
<feature type="compositionally biased region" description="Basic and acidic residues" evidence="7">
    <location>
        <begin position="668"/>
        <end position="677"/>
    </location>
</feature>
<dbReference type="GO" id="GO:0036297">
    <property type="term" value="P:interstrand cross-link repair"/>
    <property type="evidence" value="ECO:0007669"/>
    <property type="project" value="TreeGrafter"/>
</dbReference>
<keyword evidence="4" id="KW-0408">Iron</keyword>
<dbReference type="GO" id="GO:0005739">
    <property type="term" value="C:mitochondrion"/>
    <property type="evidence" value="ECO:0007669"/>
    <property type="project" value="TreeGrafter"/>
</dbReference>
<dbReference type="OrthoDB" id="354769at2759"/>
<dbReference type="PANTHER" id="PTHR14464:SF4">
    <property type="entry name" value="EXONUCLEASE V"/>
    <property type="match status" value="1"/>
</dbReference>
<feature type="compositionally biased region" description="Low complexity" evidence="7">
    <location>
        <begin position="566"/>
        <end position="584"/>
    </location>
</feature>
<evidence type="ECO:0000256" key="4">
    <source>
        <dbReference type="ARBA" id="ARBA00022485"/>
    </source>
</evidence>
<dbReference type="InParanoid" id="G2QLU4"/>
<evidence type="ECO:0000256" key="7">
    <source>
        <dbReference type="SAM" id="MobiDB-lite"/>
    </source>
</evidence>
<feature type="region of interest" description="Disordered" evidence="7">
    <location>
        <begin position="530"/>
        <end position="600"/>
    </location>
</feature>
<keyword evidence="4" id="KW-0004">4Fe-4S</keyword>
<feature type="region of interest" description="Disordered" evidence="7">
    <location>
        <begin position="36"/>
        <end position="75"/>
    </location>
</feature>
<dbReference type="GeneID" id="11514306"/>
<feature type="region of interest" description="Disordered" evidence="7">
    <location>
        <begin position="98"/>
        <end position="201"/>
    </location>
</feature>
<name>G2QLU4_THET4</name>
<evidence type="ECO:0000313" key="9">
    <source>
        <dbReference type="Proteomes" id="UP000007322"/>
    </source>
</evidence>
<feature type="compositionally biased region" description="Basic residues" evidence="7">
    <location>
        <begin position="724"/>
        <end position="736"/>
    </location>
</feature>
<evidence type="ECO:0000313" key="8">
    <source>
        <dbReference type="EMBL" id="AEO60924.1"/>
    </source>
</evidence>
<dbReference type="GO" id="GO:0045145">
    <property type="term" value="F:single-stranded DNA 5'-3' DNA exonuclease activity"/>
    <property type="evidence" value="ECO:0007669"/>
    <property type="project" value="InterPro"/>
</dbReference>